<dbReference type="OrthoDB" id="3439209at2759"/>
<organism evidence="1 2">
    <name type="scientific">Teratosphaeria nubilosa</name>
    <dbReference type="NCBI Taxonomy" id="161662"/>
    <lineage>
        <taxon>Eukaryota</taxon>
        <taxon>Fungi</taxon>
        <taxon>Dikarya</taxon>
        <taxon>Ascomycota</taxon>
        <taxon>Pezizomycotina</taxon>
        <taxon>Dothideomycetes</taxon>
        <taxon>Dothideomycetidae</taxon>
        <taxon>Mycosphaerellales</taxon>
        <taxon>Teratosphaeriaceae</taxon>
        <taxon>Teratosphaeria</taxon>
    </lineage>
</organism>
<dbReference type="EMBL" id="ML995916">
    <property type="protein sequence ID" value="KAF2764609.1"/>
    <property type="molecule type" value="Genomic_DNA"/>
</dbReference>
<evidence type="ECO:0000313" key="2">
    <source>
        <dbReference type="Proteomes" id="UP000799436"/>
    </source>
</evidence>
<keyword evidence="2" id="KW-1185">Reference proteome</keyword>
<accession>A0A6G1KWG9</accession>
<name>A0A6G1KWG9_9PEZI</name>
<evidence type="ECO:0000313" key="1">
    <source>
        <dbReference type="EMBL" id="KAF2764609.1"/>
    </source>
</evidence>
<reference evidence="1" key="1">
    <citation type="journal article" date="2020" name="Stud. Mycol.">
        <title>101 Dothideomycetes genomes: a test case for predicting lifestyles and emergence of pathogens.</title>
        <authorList>
            <person name="Haridas S."/>
            <person name="Albert R."/>
            <person name="Binder M."/>
            <person name="Bloem J."/>
            <person name="Labutti K."/>
            <person name="Salamov A."/>
            <person name="Andreopoulos B."/>
            <person name="Baker S."/>
            <person name="Barry K."/>
            <person name="Bills G."/>
            <person name="Bluhm B."/>
            <person name="Cannon C."/>
            <person name="Castanera R."/>
            <person name="Culley D."/>
            <person name="Daum C."/>
            <person name="Ezra D."/>
            <person name="Gonzalez J."/>
            <person name="Henrissat B."/>
            <person name="Kuo A."/>
            <person name="Liang C."/>
            <person name="Lipzen A."/>
            <person name="Lutzoni F."/>
            <person name="Magnuson J."/>
            <person name="Mondo S."/>
            <person name="Nolan M."/>
            <person name="Ohm R."/>
            <person name="Pangilinan J."/>
            <person name="Park H.-J."/>
            <person name="Ramirez L."/>
            <person name="Alfaro M."/>
            <person name="Sun H."/>
            <person name="Tritt A."/>
            <person name="Yoshinaga Y."/>
            <person name="Zwiers L.-H."/>
            <person name="Turgeon B."/>
            <person name="Goodwin S."/>
            <person name="Spatafora J."/>
            <person name="Crous P."/>
            <person name="Grigoriev I."/>
        </authorList>
    </citation>
    <scope>NUCLEOTIDE SEQUENCE</scope>
    <source>
        <strain evidence="1">CBS 116005</strain>
    </source>
</reference>
<dbReference type="Proteomes" id="UP000799436">
    <property type="component" value="Unassembled WGS sequence"/>
</dbReference>
<protein>
    <recommendedName>
        <fullName evidence="3">Myb-like domain-containing protein</fullName>
    </recommendedName>
</protein>
<sequence length="435" mass="48786">MAYNGFPQYLRHRASYPHAQPVFQTRHPPAVSRLPQQYASPMAGTPQPLPNFFADEMYHYQQDHGYEEALSQPQQFQRAMEPSSQSFAFRPLLPITSSGQVNSPALTSQARSASTSMLPQLINNIPVPGILNHHIDETKYEPVHPLQLECAALDYDSASSPESVETVSPPTPVSDNISRMTDHFFTAGRRYSQDPAIAEESVQPRTYKPVQQAIYTGAAPTVAHQYMHAVPACYGLTGTPNYSFSNDGAGLGIQFPQYHHTHSMPRYLPMAAMHNNISICSFEASRTVGDEAVSKVDIEITASPEDDGHLSAESEDDSIDVSFGMSEDAKFLVDKRREGMSYKDIKRIGNFREAESTLRGRYRMLTKPHTARVRKPKWTEKDKKLLCKGVAKFAKKMKTSRSKIPWKKICEWMVEQGASYSFAPATCAKVWQEKM</sequence>
<proteinExistence type="predicted"/>
<dbReference type="AlphaFoldDB" id="A0A6G1KWG9"/>
<gene>
    <name evidence="1" type="ORF">EJ03DRAFT_19446</name>
</gene>
<evidence type="ECO:0008006" key="3">
    <source>
        <dbReference type="Google" id="ProtNLM"/>
    </source>
</evidence>